<keyword evidence="2" id="KW-0540">Nuclease</keyword>
<dbReference type="GO" id="GO:0004527">
    <property type="term" value="F:exonuclease activity"/>
    <property type="evidence" value="ECO:0007669"/>
    <property type="project" value="UniProtKB-KW"/>
</dbReference>
<reference evidence="2 3" key="1">
    <citation type="journal article" date="2012" name="Science">
        <title>Ecological populations of bacteria act as socially cohesive units of antibiotic production and resistance.</title>
        <authorList>
            <person name="Cordero O.X."/>
            <person name="Wildschutte H."/>
            <person name="Kirkup B."/>
            <person name="Proehl S."/>
            <person name="Ngo L."/>
            <person name="Hussain F."/>
            <person name="Le Roux F."/>
            <person name="Mincer T."/>
            <person name="Polz M.F."/>
        </authorList>
    </citation>
    <scope>NUCLEOTIDE SEQUENCE [LARGE SCALE GENOMIC DNA]</scope>
    <source>
        <strain evidence="2 3">FF-454</strain>
    </source>
</reference>
<keyword evidence="2" id="KW-0255">Endonuclease</keyword>
<evidence type="ECO:0000259" key="1">
    <source>
        <dbReference type="Pfam" id="PF03372"/>
    </source>
</evidence>
<comment type="caution">
    <text evidence="2">The sequence shown here is derived from an EMBL/GenBank/DDBJ whole genome shotgun (WGS) entry which is preliminary data.</text>
</comment>
<dbReference type="AlphaFoldDB" id="A0A1E5C8H0"/>
<dbReference type="GO" id="GO:0006506">
    <property type="term" value="P:GPI anchor biosynthetic process"/>
    <property type="evidence" value="ECO:0007669"/>
    <property type="project" value="TreeGrafter"/>
</dbReference>
<dbReference type="SUPFAM" id="SSF56219">
    <property type="entry name" value="DNase I-like"/>
    <property type="match status" value="1"/>
</dbReference>
<name>A0A1E5C8H0_9GAMM</name>
<keyword evidence="3" id="KW-1185">Reference proteome</keyword>
<protein>
    <submittedName>
        <fullName evidence="2">Endonuclease/exonuclease/phosphatase</fullName>
    </submittedName>
</protein>
<dbReference type="GO" id="GO:0004519">
    <property type="term" value="F:endonuclease activity"/>
    <property type="evidence" value="ECO:0007669"/>
    <property type="project" value="UniProtKB-KW"/>
</dbReference>
<dbReference type="Gene3D" id="3.60.10.10">
    <property type="entry name" value="Endonuclease/exonuclease/phosphatase"/>
    <property type="match status" value="1"/>
</dbReference>
<feature type="domain" description="Endonuclease/exonuclease/phosphatase" evidence="1">
    <location>
        <begin position="53"/>
        <end position="341"/>
    </location>
</feature>
<dbReference type="InterPro" id="IPR051916">
    <property type="entry name" value="GPI-anchor_lipid_remodeler"/>
</dbReference>
<dbReference type="InterPro" id="IPR036691">
    <property type="entry name" value="Endo/exonu/phosph_ase_sf"/>
</dbReference>
<dbReference type="Pfam" id="PF03372">
    <property type="entry name" value="Exo_endo_phos"/>
    <property type="match status" value="1"/>
</dbReference>
<dbReference type="RefSeq" id="WP_016960429.1">
    <property type="nucleotide sequence ID" value="NZ_AJWN02000043.1"/>
</dbReference>
<sequence>MFATNSKNSYAHSAFGLKLATINLFNFIEPPGAFYEFSNIYSEDQWRQKRMWLNRYIGSYQPDIIAFQEVFSASALKALLEPLGYRFFSVVDEPEPINSVNDYVYKSPVVCLASRYPILSALPMHADPVVSEKLGMKKDFEYSRLPLCATLELPSLGQTDIYVVHLKSKRPTMEEDDESKAKEKTLHDSMQAEIAGSWASSIQRGSEVCQLMASIIQRRFQTNNPAIVMGDFNDDLNSEVLRAFHVTGLRSITEDMADMPLSHYQLHDSWDLFIKNTGETGLERPSTHYFHAKGSVLDYILLSNEFNSSDPASLAEVGDFHCEDSHLINPKFDQDAYSSDHAIVSVTIGLRR</sequence>
<dbReference type="InterPro" id="IPR005135">
    <property type="entry name" value="Endo/exonuclease/phosphatase"/>
</dbReference>
<evidence type="ECO:0000313" key="3">
    <source>
        <dbReference type="Proteomes" id="UP000095039"/>
    </source>
</evidence>
<organism evidence="2 3">
    <name type="scientific">Enterovibrio norvegicus FF-454</name>
    <dbReference type="NCBI Taxonomy" id="1185651"/>
    <lineage>
        <taxon>Bacteria</taxon>
        <taxon>Pseudomonadati</taxon>
        <taxon>Pseudomonadota</taxon>
        <taxon>Gammaproteobacteria</taxon>
        <taxon>Vibrionales</taxon>
        <taxon>Vibrionaceae</taxon>
        <taxon>Enterovibrio</taxon>
    </lineage>
</organism>
<evidence type="ECO:0000313" key="2">
    <source>
        <dbReference type="EMBL" id="OEE61824.1"/>
    </source>
</evidence>
<dbReference type="PANTHER" id="PTHR14859">
    <property type="entry name" value="CALCOFLUOR WHITE HYPERSENSITIVE PROTEIN PRECURSOR"/>
    <property type="match status" value="1"/>
</dbReference>
<proteinExistence type="predicted"/>
<gene>
    <name evidence="2" type="ORF">A1OK_08685</name>
</gene>
<accession>A0A1E5C8H0</accession>
<keyword evidence="2" id="KW-0378">Hydrolase</keyword>
<dbReference type="PANTHER" id="PTHR14859:SF15">
    <property type="entry name" value="ENDONUCLEASE_EXONUCLEASE_PHOSPHATASE DOMAIN-CONTAINING PROTEIN"/>
    <property type="match status" value="1"/>
</dbReference>
<dbReference type="Proteomes" id="UP000095039">
    <property type="component" value="Unassembled WGS sequence"/>
</dbReference>
<dbReference type="GO" id="GO:0016020">
    <property type="term" value="C:membrane"/>
    <property type="evidence" value="ECO:0007669"/>
    <property type="project" value="GOC"/>
</dbReference>
<dbReference type="EMBL" id="AJWN02000043">
    <property type="protein sequence ID" value="OEE61824.1"/>
    <property type="molecule type" value="Genomic_DNA"/>
</dbReference>